<dbReference type="GeneID" id="98296424"/>
<comment type="function">
    <text evidence="5">Catalyzes the synthesis of gamma-glutamylcysteine (gamma-GC).</text>
</comment>
<evidence type="ECO:0000256" key="1">
    <source>
        <dbReference type="ARBA" id="ARBA00022598"/>
    </source>
</evidence>
<evidence type="ECO:0000313" key="7">
    <source>
        <dbReference type="Proteomes" id="UP000216451"/>
    </source>
</evidence>
<name>A0A261G2D2_9BIFI</name>
<comment type="similarity">
    <text evidence="5">Belongs to the glutamate--cysteine ligase type 2 family. EgtA subfamily.</text>
</comment>
<sequence length="422" mass="48677">MNTTRVNFAHLLTKPNPKHLASLMRFFESGKLQPNEYGYGVEIEHLPVHNSDDSAVTYWESNGIETLLKRLAPFYNADEEYWENGHLVGLNRDKVNVSLEPGGQVECSIGIFHTPDDFNATYESFRAQVDRIANELGFRLINYGYQPVTKFNDIPLNPKYRYESMNKYLGRIGSYGPMMMRCSASTQVSIDYTDERDSIQKMRVGTAIGPIIAWFLRNTPYFEGDDNPYPLLRQRMWDFMDPQRTGIMPGLFSPNFSWETYAIDVLSTPLLFADLTHTPEKRDSVPDGHVIAWHENAAEIYPDRDLNQYEINHILSMHFNDVRMKNFLEFRHWDSLPEDRARRLVDIMFSLYYNTENLGRLTSYFDGLTQLDVEATKSGIQANGAEATPYGQPMEFWQEFLGLEGLLTDIPGDPKHPDVFQA</sequence>
<evidence type="ECO:0000313" key="6">
    <source>
        <dbReference type="EMBL" id="OZG65591.1"/>
    </source>
</evidence>
<dbReference type="PANTHER" id="PTHR34378:SF1">
    <property type="entry name" value="GLUTAMATE--CYSTEINE LIGASE, CHLOROPLASTIC"/>
    <property type="match status" value="1"/>
</dbReference>
<dbReference type="EMBL" id="MWXA01000008">
    <property type="protein sequence ID" value="OZG65591.1"/>
    <property type="molecule type" value="Genomic_DNA"/>
</dbReference>
<accession>A0A261G2D2</accession>
<keyword evidence="1 5" id="KW-0436">Ligase</keyword>
<dbReference type="InterPro" id="IPR014746">
    <property type="entry name" value="Gln_synth/guanido_kin_cat_dom"/>
</dbReference>
<dbReference type="AlphaFoldDB" id="A0A261G2D2"/>
<dbReference type="PIRSF" id="PIRSF017901">
    <property type="entry name" value="GCL"/>
    <property type="match status" value="1"/>
</dbReference>
<evidence type="ECO:0000256" key="4">
    <source>
        <dbReference type="ARBA" id="ARBA00048819"/>
    </source>
</evidence>
<evidence type="ECO:0000256" key="5">
    <source>
        <dbReference type="PIRNR" id="PIRNR017901"/>
    </source>
</evidence>
<dbReference type="OrthoDB" id="9780152at2"/>
<dbReference type="InterPro" id="IPR035434">
    <property type="entry name" value="GCL_bact_plant"/>
</dbReference>
<reference evidence="6 7" key="1">
    <citation type="journal article" date="2017" name="BMC Genomics">
        <title>Comparative genomic and phylogenomic analyses of the Bifidobacteriaceae family.</title>
        <authorList>
            <person name="Lugli G.A."/>
            <person name="Milani C."/>
            <person name="Turroni F."/>
            <person name="Duranti S."/>
            <person name="Mancabelli L."/>
            <person name="Mangifesta M."/>
            <person name="Ferrario C."/>
            <person name="Modesto M."/>
            <person name="Mattarelli P."/>
            <person name="Jiri K."/>
            <person name="van Sinderen D."/>
            <person name="Ventura M."/>
        </authorList>
    </citation>
    <scope>NUCLEOTIDE SEQUENCE [LARGE SCALE GENOMIC DNA]</scope>
    <source>
        <strain evidence="6 7">LMG 28769</strain>
    </source>
</reference>
<evidence type="ECO:0000256" key="2">
    <source>
        <dbReference type="ARBA" id="ARBA00022741"/>
    </source>
</evidence>
<dbReference type="GO" id="GO:0004357">
    <property type="term" value="F:glutamate-cysteine ligase activity"/>
    <property type="evidence" value="ECO:0007669"/>
    <property type="project" value="UniProtKB-UniRule"/>
</dbReference>
<keyword evidence="2 5" id="KW-0547">Nucleotide-binding</keyword>
<dbReference type="EC" id="6.3.2.2" evidence="5"/>
<dbReference type="RefSeq" id="WP_094694853.1">
    <property type="nucleotide sequence ID" value="NZ_JBDNSG010000017.1"/>
</dbReference>
<proteinExistence type="inferred from homology"/>
<dbReference type="InterPro" id="IPR006336">
    <property type="entry name" value="GCS2"/>
</dbReference>
<keyword evidence="7" id="KW-1185">Reference proteome</keyword>
<protein>
    <recommendedName>
        <fullName evidence="5">Glutamate--cysteine ligase</fullName>
        <ecNumber evidence="5">6.3.2.2</ecNumber>
    </recommendedName>
</protein>
<gene>
    <name evidence="6" type="ORF">BAQU_1774</name>
</gene>
<evidence type="ECO:0000256" key="3">
    <source>
        <dbReference type="ARBA" id="ARBA00022840"/>
    </source>
</evidence>
<dbReference type="SUPFAM" id="SSF55931">
    <property type="entry name" value="Glutamine synthetase/guanido kinase"/>
    <property type="match status" value="1"/>
</dbReference>
<dbReference type="Proteomes" id="UP000216451">
    <property type="component" value="Unassembled WGS sequence"/>
</dbReference>
<organism evidence="6 7">
    <name type="scientific">Bifidobacterium aquikefiri</name>
    <dbReference type="NCBI Taxonomy" id="1653207"/>
    <lineage>
        <taxon>Bacteria</taxon>
        <taxon>Bacillati</taxon>
        <taxon>Actinomycetota</taxon>
        <taxon>Actinomycetes</taxon>
        <taxon>Bifidobacteriales</taxon>
        <taxon>Bifidobacteriaceae</taxon>
        <taxon>Bifidobacterium</taxon>
    </lineage>
</organism>
<comment type="caution">
    <text evidence="6">The sequence shown here is derived from an EMBL/GenBank/DDBJ whole genome shotgun (WGS) entry which is preliminary data.</text>
</comment>
<comment type="catalytic activity">
    <reaction evidence="4 5">
        <text>L-cysteine + L-glutamate + ATP = gamma-L-glutamyl-L-cysteine + ADP + phosphate + H(+)</text>
        <dbReference type="Rhea" id="RHEA:13285"/>
        <dbReference type="ChEBI" id="CHEBI:15378"/>
        <dbReference type="ChEBI" id="CHEBI:29985"/>
        <dbReference type="ChEBI" id="CHEBI:30616"/>
        <dbReference type="ChEBI" id="CHEBI:35235"/>
        <dbReference type="ChEBI" id="CHEBI:43474"/>
        <dbReference type="ChEBI" id="CHEBI:58173"/>
        <dbReference type="ChEBI" id="CHEBI:456216"/>
        <dbReference type="EC" id="6.3.2.2"/>
    </reaction>
</comment>
<dbReference type="GO" id="GO:0005524">
    <property type="term" value="F:ATP binding"/>
    <property type="evidence" value="ECO:0007669"/>
    <property type="project" value="UniProtKB-UniRule"/>
</dbReference>
<keyword evidence="3 5" id="KW-0067">ATP-binding</keyword>
<dbReference type="Gene3D" id="3.30.590.20">
    <property type="match status" value="1"/>
</dbReference>
<dbReference type="Pfam" id="PF04107">
    <property type="entry name" value="GCS2"/>
    <property type="match status" value="1"/>
</dbReference>
<dbReference type="GO" id="GO:0006750">
    <property type="term" value="P:glutathione biosynthetic process"/>
    <property type="evidence" value="ECO:0007669"/>
    <property type="project" value="UniProtKB-UniRule"/>
</dbReference>
<dbReference type="PANTHER" id="PTHR34378">
    <property type="entry name" value="GLUTAMATE--CYSTEINE LIGASE, CHLOROPLASTIC"/>
    <property type="match status" value="1"/>
</dbReference>